<protein>
    <submittedName>
        <fullName evidence="1">Uncharacterized protein</fullName>
    </submittedName>
</protein>
<proteinExistence type="predicted"/>
<reference evidence="1" key="2">
    <citation type="submission" date="2011-04" db="EMBL/GenBank/DDBJ databases">
        <authorList>
            <person name="Genoscope - CEA"/>
        </authorList>
    </citation>
    <scope>NUCLEOTIDE SEQUENCE</scope>
    <source>
        <strain evidence="1">R24</strain>
    </source>
</reference>
<accession>G3A3U1</accession>
<sequence>MFTDKKTIEMCGATYQRVVCNDVVLYRIRKQARDGLFFWSSLNPGLHRSLIREIEAEMQAAA</sequence>
<reference evidence="1" key="1">
    <citation type="journal article" date="2011" name="PLoS ONE">
        <title>Ralstonia syzygii, the Blood Disease Bacterium and some Asian R. solanacearum strains form a single genomic species despite divergent lifestyles.</title>
        <authorList>
            <person name="Remenant B."/>
            <person name="de Cambiaire J.C."/>
            <person name="Cellier G."/>
            <person name="Jacobs J.M."/>
            <person name="Mangenot S."/>
            <person name="Barbe V."/>
            <person name="Lajus A."/>
            <person name="Vallenet D."/>
            <person name="Medigue C."/>
            <person name="Fegan M."/>
            <person name="Allen C."/>
            <person name="Prior P."/>
        </authorList>
    </citation>
    <scope>NUCLEOTIDE SEQUENCE</scope>
    <source>
        <strain evidence="1">R24</strain>
    </source>
</reference>
<evidence type="ECO:0000313" key="1">
    <source>
        <dbReference type="EMBL" id="CCA88552.1"/>
    </source>
</evidence>
<dbReference type="AlphaFoldDB" id="G3A3U1"/>
<dbReference type="RefSeq" id="WP_197331775.1">
    <property type="nucleotide sequence ID" value="NZ_CP115944.1"/>
</dbReference>
<gene>
    <name evidence="1" type="ORF">RALSY_30297</name>
</gene>
<name>G3A3U1_9RALS</name>
<dbReference type="EMBL" id="FR854088">
    <property type="protein sequence ID" value="CCA88552.1"/>
    <property type="molecule type" value="Genomic_DNA"/>
</dbReference>
<organism evidence="1">
    <name type="scientific">Ralstonia syzygii R24</name>
    <dbReference type="NCBI Taxonomy" id="907261"/>
    <lineage>
        <taxon>Bacteria</taxon>
        <taxon>Pseudomonadati</taxon>
        <taxon>Pseudomonadota</taxon>
        <taxon>Betaproteobacteria</taxon>
        <taxon>Burkholderiales</taxon>
        <taxon>Burkholderiaceae</taxon>
        <taxon>Ralstonia</taxon>
        <taxon>Ralstonia solanacearum species complex</taxon>
    </lineage>
</organism>